<organism evidence="2 4">
    <name type="scientific">Didymodactylos carnosus</name>
    <dbReference type="NCBI Taxonomy" id="1234261"/>
    <lineage>
        <taxon>Eukaryota</taxon>
        <taxon>Metazoa</taxon>
        <taxon>Spiralia</taxon>
        <taxon>Gnathifera</taxon>
        <taxon>Rotifera</taxon>
        <taxon>Eurotatoria</taxon>
        <taxon>Bdelloidea</taxon>
        <taxon>Philodinida</taxon>
        <taxon>Philodinidae</taxon>
        <taxon>Didymodactylos</taxon>
    </lineage>
</organism>
<dbReference type="InterPro" id="IPR004193">
    <property type="entry name" value="Glyco_hydro_13_N"/>
</dbReference>
<dbReference type="Proteomes" id="UP000663829">
    <property type="component" value="Unassembled WGS sequence"/>
</dbReference>
<protein>
    <recommendedName>
        <fullName evidence="1">Glycoside hydrolase family 13 N-terminal domain-containing protein</fullName>
    </recommendedName>
</protein>
<dbReference type="Pfam" id="PF02922">
    <property type="entry name" value="CBM_48"/>
    <property type="match status" value="1"/>
</dbReference>
<dbReference type="AlphaFoldDB" id="A0A815XZ53"/>
<dbReference type="Gene3D" id="2.60.40.10">
    <property type="entry name" value="Immunoglobulins"/>
    <property type="match status" value="1"/>
</dbReference>
<evidence type="ECO:0000313" key="2">
    <source>
        <dbReference type="EMBL" id="CAF1563963.1"/>
    </source>
</evidence>
<evidence type="ECO:0000313" key="4">
    <source>
        <dbReference type="Proteomes" id="UP000663829"/>
    </source>
</evidence>
<name>A0A815XZ53_9BILA</name>
<dbReference type="Proteomes" id="UP000681722">
    <property type="component" value="Unassembled WGS sequence"/>
</dbReference>
<dbReference type="GO" id="GO:0005975">
    <property type="term" value="P:carbohydrate metabolic process"/>
    <property type="evidence" value="ECO:0007669"/>
    <property type="project" value="InterPro"/>
</dbReference>
<evidence type="ECO:0000313" key="3">
    <source>
        <dbReference type="EMBL" id="CAF4425872.1"/>
    </source>
</evidence>
<dbReference type="InterPro" id="IPR014756">
    <property type="entry name" value="Ig_E-set"/>
</dbReference>
<dbReference type="SUPFAM" id="SSF81296">
    <property type="entry name" value="E set domains"/>
    <property type="match status" value="1"/>
</dbReference>
<keyword evidence="4" id="KW-1185">Reference proteome</keyword>
<comment type="caution">
    <text evidence="2">The sequence shown here is derived from an EMBL/GenBank/DDBJ whole genome shotgun (WGS) entry which is preliminary data.</text>
</comment>
<dbReference type="OrthoDB" id="1255039at2759"/>
<dbReference type="InterPro" id="IPR013783">
    <property type="entry name" value="Ig-like_fold"/>
</dbReference>
<gene>
    <name evidence="2" type="ORF">GPM918_LOCUS39950</name>
    <name evidence="3" type="ORF">SRO942_LOCUS40864</name>
</gene>
<feature type="domain" description="Glycoside hydrolase family 13 N-terminal" evidence="1">
    <location>
        <begin position="16"/>
        <end position="50"/>
    </location>
</feature>
<dbReference type="EMBL" id="CAJOBC010094545">
    <property type="protein sequence ID" value="CAF4425872.1"/>
    <property type="molecule type" value="Genomic_DNA"/>
</dbReference>
<reference evidence="2" key="1">
    <citation type="submission" date="2021-02" db="EMBL/GenBank/DDBJ databases">
        <authorList>
            <person name="Nowell W R."/>
        </authorList>
    </citation>
    <scope>NUCLEOTIDE SEQUENCE</scope>
</reference>
<accession>A0A815XZ53</accession>
<dbReference type="EMBL" id="CAJNOQ010028769">
    <property type="protein sequence ID" value="CAF1563963.1"/>
    <property type="molecule type" value="Genomic_DNA"/>
</dbReference>
<dbReference type="GO" id="GO:0004553">
    <property type="term" value="F:hydrolase activity, hydrolyzing O-glycosyl compounds"/>
    <property type="evidence" value="ECO:0007669"/>
    <property type="project" value="InterPro"/>
</dbReference>
<proteinExistence type="predicted"/>
<sequence length="80" mass="9225">MTDDKGIRNYPGSPHPLGAHYDGHGTNFALYSEHATKVELCLFRRSHDEQQEFVEYARIIIKGWSSRSSDKRKILSKLMC</sequence>
<evidence type="ECO:0000259" key="1">
    <source>
        <dbReference type="Pfam" id="PF02922"/>
    </source>
</evidence>